<dbReference type="GO" id="GO:0046872">
    <property type="term" value="F:metal ion binding"/>
    <property type="evidence" value="ECO:0007669"/>
    <property type="project" value="UniProtKB-KW"/>
</dbReference>
<name>A0A7J3M225_ARCFL</name>
<feature type="domain" description="F420-non-reducing hydrogenase iron-sulfur subunit D" evidence="5">
    <location>
        <begin position="35"/>
        <end position="157"/>
    </location>
</feature>
<dbReference type="EMBL" id="DSYZ01000088">
    <property type="protein sequence ID" value="HGT82931.1"/>
    <property type="molecule type" value="Genomic_DNA"/>
</dbReference>
<proteinExistence type="predicted"/>
<sequence>MQCFLSKGCDSRERLHFRSDQICGRWHFWGGSVKIVTFACNWCSYAGADLAGVSRLKYPEDVKIVRVMCSGMVNPAWILRAFRQGADGVVIAGCHPGDCHYMVGNYYAKKRYLLLKELMKFIGFEDERLKLLWASASEGKKFAEEMSAFTKLVEQLGEQKQLRWER</sequence>
<keyword evidence="3" id="KW-0408">Iron</keyword>
<dbReference type="GO" id="GO:0016491">
    <property type="term" value="F:oxidoreductase activity"/>
    <property type="evidence" value="ECO:0007669"/>
    <property type="project" value="UniProtKB-KW"/>
</dbReference>
<dbReference type="GO" id="GO:0051536">
    <property type="term" value="F:iron-sulfur cluster binding"/>
    <property type="evidence" value="ECO:0007669"/>
    <property type="project" value="UniProtKB-KW"/>
</dbReference>
<evidence type="ECO:0000313" key="6">
    <source>
        <dbReference type="EMBL" id="HGT82931.1"/>
    </source>
</evidence>
<keyword evidence="2" id="KW-0560">Oxidoreductase</keyword>
<dbReference type="Pfam" id="PF02662">
    <property type="entry name" value="FlpD"/>
    <property type="match status" value="1"/>
</dbReference>
<accession>A0A7J3M225</accession>
<reference evidence="6" key="1">
    <citation type="journal article" date="2020" name="mSystems">
        <title>Genome- and Community-Level Interaction Insights into Carbon Utilization and Element Cycling Functions of Hydrothermarchaeota in Hydrothermal Sediment.</title>
        <authorList>
            <person name="Zhou Z."/>
            <person name="Liu Y."/>
            <person name="Xu W."/>
            <person name="Pan J."/>
            <person name="Luo Z.H."/>
            <person name="Li M."/>
        </authorList>
    </citation>
    <scope>NUCLEOTIDE SEQUENCE [LARGE SCALE GENOMIC DNA]</scope>
    <source>
        <strain evidence="6">SpSt-587</strain>
    </source>
</reference>
<keyword evidence="4" id="KW-0411">Iron-sulfur</keyword>
<gene>
    <name evidence="6" type="ORF">ENT52_04310</name>
</gene>
<evidence type="ECO:0000256" key="3">
    <source>
        <dbReference type="ARBA" id="ARBA00023004"/>
    </source>
</evidence>
<evidence type="ECO:0000256" key="4">
    <source>
        <dbReference type="ARBA" id="ARBA00023014"/>
    </source>
</evidence>
<keyword evidence="1" id="KW-0479">Metal-binding</keyword>
<evidence type="ECO:0000256" key="2">
    <source>
        <dbReference type="ARBA" id="ARBA00023002"/>
    </source>
</evidence>
<evidence type="ECO:0000259" key="5">
    <source>
        <dbReference type="Pfam" id="PF02662"/>
    </source>
</evidence>
<dbReference type="InterPro" id="IPR003813">
    <property type="entry name" value="MvhD/FlpD"/>
</dbReference>
<organism evidence="6">
    <name type="scientific">Archaeoglobus fulgidus</name>
    <dbReference type="NCBI Taxonomy" id="2234"/>
    <lineage>
        <taxon>Archaea</taxon>
        <taxon>Methanobacteriati</taxon>
        <taxon>Methanobacteriota</taxon>
        <taxon>Archaeoglobi</taxon>
        <taxon>Archaeoglobales</taxon>
        <taxon>Archaeoglobaceae</taxon>
        <taxon>Archaeoglobus</taxon>
    </lineage>
</organism>
<dbReference type="AlphaFoldDB" id="A0A7J3M225"/>
<comment type="caution">
    <text evidence="6">The sequence shown here is derived from an EMBL/GenBank/DDBJ whole genome shotgun (WGS) entry which is preliminary data.</text>
</comment>
<evidence type="ECO:0000256" key="1">
    <source>
        <dbReference type="ARBA" id="ARBA00022723"/>
    </source>
</evidence>
<protein>
    <submittedName>
        <fullName evidence="6">Hydrogenase iron-sulfur subunit</fullName>
    </submittedName>
</protein>